<name>A0A433TP71_ELYCH</name>
<dbReference type="GO" id="GO:0005576">
    <property type="term" value="C:extracellular region"/>
    <property type="evidence" value="ECO:0007669"/>
    <property type="project" value="UniProtKB-SubCell"/>
</dbReference>
<dbReference type="SUPFAM" id="SSF48619">
    <property type="entry name" value="Phospholipase A2, PLA2"/>
    <property type="match status" value="1"/>
</dbReference>
<dbReference type="FunFam" id="1.20.90.10:FF:000002">
    <property type="entry name" value="Phospholipase A2 group III"/>
    <property type="match status" value="1"/>
</dbReference>
<feature type="non-terminal residue" evidence="11">
    <location>
        <position position="1"/>
    </location>
</feature>
<organism evidence="11 12">
    <name type="scientific">Elysia chlorotica</name>
    <name type="common">Eastern emerald elysia</name>
    <name type="synonym">Sea slug</name>
    <dbReference type="NCBI Taxonomy" id="188477"/>
    <lineage>
        <taxon>Eukaryota</taxon>
        <taxon>Metazoa</taxon>
        <taxon>Spiralia</taxon>
        <taxon>Lophotrochozoa</taxon>
        <taxon>Mollusca</taxon>
        <taxon>Gastropoda</taxon>
        <taxon>Heterobranchia</taxon>
        <taxon>Euthyneura</taxon>
        <taxon>Panpulmonata</taxon>
        <taxon>Sacoglossa</taxon>
        <taxon>Placobranchoidea</taxon>
        <taxon>Plakobranchidae</taxon>
        <taxon>Elysia</taxon>
    </lineage>
</organism>
<evidence type="ECO:0000256" key="5">
    <source>
        <dbReference type="ARBA" id="ARBA00022723"/>
    </source>
</evidence>
<keyword evidence="5" id="KW-0479">Metal-binding</keyword>
<dbReference type="AlphaFoldDB" id="A0A433TP71"/>
<dbReference type="Proteomes" id="UP000271974">
    <property type="component" value="Unassembled WGS sequence"/>
</dbReference>
<evidence type="ECO:0000256" key="9">
    <source>
        <dbReference type="ARBA" id="ARBA00023157"/>
    </source>
</evidence>
<comment type="subcellular location">
    <subcellularLocation>
        <location evidence="2">Secreted</location>
    </subcellularLocation>
</comment>
<comment type="caution">
    <text evidence="11">The sequence shown here is derived from an EMBL/GenBank/DDBJ whole genome shotgun (WGS) entry which is preliminary data.</text>
</comment>
<evidence type="ECO:0000256" key="3">
    <source>
        <dbReference type="ARBA" id="ARBA00013278"/>
    </source>
</evidence>
<dbReference type="OrthoDB" id="6075074at2759"/>
<dbReference type="GO" id="GO:0050482">
    <property type="term" value="P:arachidonate secretion"/>
    <property type="evidence" value="ECO:0007669"/>
    <property type="project" value="InterPro"/>
</dbReference>
<evidence type="ECO:0000313" key="12">
    <source>
        <dbReference type="Proteomes" id="UP000271974"/>
    </source>
</evidence>
<keyword evidence="6" id="KW-0378">Hydrolase</keyword>
<dbReference type="PROSITE" id="PS00118">
    <property type="entry name" value="PA2_HIS"/>
    <property type="match status" value="1"/>
</dbReference>
<dbReference type="STRING" id="188477.A0A433TP71"/>
<feature type="domain" description="Phospholipase A2-like central" evidence="10">
    <location>
        <begin position="23"/>
        <end position="118"/>
    </location>
</feature>
<keyword evidence="7" id="KW-0106">Calcium</keyword>
<dbReference type="Pfam" id="PF05826">
    <property type="entry name" value="Phospholip_A2_2"/>
    <property type="match status" value="1"/>
</dbReference>
<evidence type="ECO:0000256" key="2">
    <source>
        <dbReference type="ARBA" id="ARBA00004613"/>
    </source>
</evidence>
<evidence type="ECO:0000256" key="8">
    <source>
        <dbReference type="ARBA" id="ARBA00023098"/>
    </source>
</evidence>
<protein>
    <recommendedName>
        <fullName evidence="3">phospholipase A2</fullName>
        <ecNumber evidence="3">3.1.1.4</ecNumber>
    </recommendedName>
</protein>
<dbReference type="CDD" id="cd04704">
    <property type="entry name" value="PLA2_bee_venom_like"/>
    <property type="match status" value="1"/>
</dbReference>
<reference evidence="11 12" key="1">
    <citation type="submission" date="2019-01" db="EMBL/GenBank/DDBJ databases">
        <title>A draft genome assembly of the solar-powered sea slug Elysia chlorotica.</title>
        <authorList>
            <person name="Cai H."/>
            <person name="Li Q."/>
            <person name="Fang X."/>
            <person name="Li J."/>
            <person name="Curtis N.E."/>
            <person name="Altenburger A."/>
            <person name="Shibata T."/>
            <person name="Feng M."/>
            <person name="Maeda T."/>
            <person name="Schwartz J.A."/>
            <person name="Shigenobu S."/>
            <person name="Lundholm N."/>
            <person name="Nishiyama T."/>
            <person name="Yang H."/>
            <person name="Hasebe M."/>
            <person name="Li S."/>
            <person name="Pierce S.K."/>
            <person name="Wang J."/>
        </authorList>
    </citation>
    <scope>NUCLEOTIDE SEQUENCE [LARGE SCALE GENOMIC DNA]</scope>
    <source>
        <strain evidence="11">EC2010</strain>
        <tissue evidence="11">Whole organism of an adult</tissue>
    </source>
</reference>
<dbReference type="GO" id="GO:0006644">
    <property type="term" value="P:phospholipid metabolic process"/>
    <property type="evidence" value="ECO:0007669"/>
    <property type="project" value="InterPro"/>
</dbReference>
<dbReference type="PANTHER" id="PTHR12253">
    <property type="entry name" value="RH14732P"/>
    <property type="match status" value="1"/>
</dbReference>
<dbReference type="InterPro" id="IPR033113">
    <property type="entry name" value="PLA2_histidine"/>
</dbReference>
<evidence type="ECO:0000313" key="11">
    <source>
        <dbReference type="EMBL" id="RUS83368.1"/>
    </source>
</evidence>
<keyword evidence="8" id="KW-0443">Lipid metabolism</keyword>
<dbReference type="InterPro" id="IPR016090">
    <property type="entry name" value="PLA2-like_dom"/>
</dbReference>
<dbReference type="GO" id="GO:0046872">
    <property type="term" value="F:metal ion binding"/>
    <property type="evidence" value="ECO:0007669"/>
    <property type="project" value="UniProtKB-KW"/>
</dbReference>
<proteinExistence type="predicted"/>
<keyword evidence="12" id="KW-1185">Reference proteome</keyword>
<evidence type="ECO:0000256" key="1">
    <source>
        <dbReference type="ARBA" id="ARBA00001913"/>
    </source>
</evidence>
<comment type="cofactor">
    <cofactor evidence="1">
        <name>Ca(2+)</name>
        <dbReference type="ChEBI" id="CHEBI:29108"/>
    </cofactor>
</comment>
<dbReference type="Gene3D" id="1.20.90.10">
    <property type="entry name" value="Phospholipase A2 domain"/>
    <property type="match status" value="1"/>
</dbReference>
<dbReference type="EMBL" id="RQTK01000246">
    <property type="protein sequence ID" value="RUS83368.1"/>
    <property type="molecule type" value="Genomic_DNA"/>
</dbReference>
<evidence type="ECO:0000259" key="10">
    <source>
        <dbReference type="Pfam" id="PF05826"/>
    </source>
</evidence>
<evidence type="ECO:0000256" key="6">
    <source>
        <dbReference type="ARBA" id="ARBA00022801"/>
    </source>
</evidence>
<dbReference type="InterPro" id="IPR036444">
    <property type="entry name" value="PLipase_A2_dom_sf"/>
</dbReference>
<gene>
    <name evidence="11" type="ORF">EGW08_008871</name>
</gene>
<dbReference type="EC" id="3.1.1.4" evidence="3"/>
<evidence type="ECO:0000256" key="7">
    <source>
        <dbReference type="ARBA" id="ARBA00022837"/>
    </source>
</evidence>
<keyword evidence="9" id="KW-1015">Disulfide bond</keyword>
<accession>A0A433TP71</accession>
<evidence type="ECO:0000256" key="4">
    <source>
        <dbReference type="ARBA" id="ARBA00022525"/>
    </source>
</evidence>
<keyword evidence="4" id="KW-0964">Secreted</keyword>
<sequence length="350" mass="40177">NKTGESRSPHSRVKRDLLANYLIVPGTKWCGDGDIAEGFDDLGPQPEVDKCCRRHDHCPMTIPRLGSKYGMFNYRLHTICHCHCDRKLRHCLERSKSPMAEFVGRLYFNLVGPSCFKMREERQCVTSLWWGGCREYATVKVAYTKSQRKFKTRAQRRREIRRKLQKGKVKEAMRLRKTMKKRKMGRKMMRKRMRRMKKEGEITAAATNSFNPLSKMQGYHEVADLWKNNTELQNSLDRNNTSESTNSTAAQASFNETGMDGNLTLMMNFNESIPMGDPDNSSRIEKLALSNENNQKASREDLTREIEATGAAGQVLKEETLLIETSTHNEDTGNISTSTAAPVKSGWWFF</sequence>
<dbReference type="GO" id="GO:0004623">
    <property type="term" value="F:phospholipase A2 activity"/>
    <property type="evidence" value="ECO:0007669"/>
    <property type="project" value="UniProtKB-EC"/>
</dbReference>